<evidence type="ECO:0000313" key="4">
    <source>
        <dbReference type="EMBL" id="RLQ95487.1"/>
    </source>
</evidence>
<dbReference type="OrthoDB" id="146444at2"/>
<dbReference type="PANTHER" id="PTHR36852:SF1">
    <property type="entry name" value="PROTEIN GVPL 2"/>
    <property type="match status" value="1"/>
</dbReference>
<keyword evidence="1" id="KW-0304">Gas vesicle</keyword>
<reference evidence="4 5" key="1">
    <citation type="submission" date="2018-10" db="EMBL/GenBank/DDBJ databases">
        <title>Falsibacillus sp. genome draft.</title>
        <authorList>
            <person name="Shi S."/>
        </authorList>
    </citation>
    <scope>NUCLEOTIDE SEQUENCE [LARGE SCALE GENOMIC DNA]</scope>
    <source>
        <strain evidence="4 5">GY 10110</strain>
    </source>
</reference>
<gene>
    <name evidence="4" type="ORF">D9X91_10665</name>
</gene>
<evidence type="ECO:0000313" key="5">
    <source>
        <dbReference type="Proteomes" id="UP000276770"/>
    </source>
</evidence>
<comment type="subcellular location">
    <subcellularLocation>
        <location evidence="2">Gas vesicle</location>
    </subcellularLocation>
</comment>
<dbReference type="EMBL" id="RCVZ01000006">
    <property type="protein sequence ID" value="RLQ95487.1"/>
    <property type="molecule type" value="Genomic_DNA"/>
</dbReference>
<keyword evidence="5" id="KW-1185">Reference proteome</keyword>
<comment type="similarity">
    <text evidence="3">Belongs to the gas vesicle GvpF/GvpL family.</text>
</comment>
<protein>
    <submittedName>
        <fullName evidence="4">Gas vesicle protein GvpL</fullName>
    </submittedName>
</protein>
<dbReference type="PANTHER" id="PTHR36852">
    <property type="entry name" value="PROTEIN GVPL 2"/>
    <property type="match status" value="1"/>
</dbReference>
<proteinExistence type="inferred from homology"/>
<dbReference type="AlphaFoldDB" id="A0A3L7JXG6"/>
<dbReference type="Proteomes" id="UP000276770">
    <property type="component" value="Unassembled WGS sequence"/>
</dbReference>
<name>A0A3L7JXG6_9BACI</name>
<organism evidence="4 5">
    <name type="scientific">Falsibacillus albus</name>
    <dbReference type="NCBI Taxonomy" id="2478915"/>
    <lineage>
        <taxon>Bacteria</taxon>
        <taxon>Bacillati</taxon>
        <taxon>Bacillota</taxon>
        <taxon>Bacilli</taxon>
        <taxon>Bacillales</taxon>
        <taxon>Bacillaceae</taxon>
        <taxon>Falsibacillus</taxon>
    </lineage>
</organism>
<dbReference type="InterPro" id="IPR009430">
    <property type="entry name" value="GvpL/GvpF"/>
</dbReference>
<evidence type="ECO:0000256" key="2">
    <source>
        <dbReference type="ARBA" id="ARBA00035108"/>
    </source>
</evidence>
<comment type="caution">
    <text evidence="4">The sequence shown here is derived from an EMBL/GenBank/DDBJ whole genome shotgun (WGS) entry which is preliminary data.</text>
</comment>
<evidence type="ECO:0000256" key="3">
    <source>
        <dbReference type="ARBA" id="ARBA00035643"/>
    </source>
</evidence>
<dbReference type="RefSeq" id="WP_121680602.1">
    <property type="nucleotide sequence ID" value="NZ_RCVZ01000006.1"/>
</dbReference>
<sequence length="269" mass="31408">MDSLIYLYGLIPTKEMASVPSFPSLKGFGGKEEIFTIPMDTITAIVCTLDSNEHSEESIKENIQNDMDWLQEKAFHHHETVAAFYKYFTIIPLKFCTIYKSEESLRHTVEINKGIVEKSFSTLHGNEEWNLKIYCDDSVLKEYITNEDPVMQAKRNEINELSPGRKFFEMKKLDRLAETQLENEKNRICEEVHTVLTEFSLHAAIKKNWSKDATGRQEIMTWNSVFLLPEEGVERFLEQIQRFEKEMESRGWRLEASGPWPAYHFSSFA</sequence>
<accession>A0A3L7JXG6</accession>
<dbReference type="Pfam" id="PF06386">
    <property type="entry name" value="GvpL_GvpF"/>
    <property type="match status" value="1"/>
</dbReference>
<evidence type="ECO:0000256" key="1">
    <source>
        <dbReference type="ARBA" id="ARBA00022987"/>
    </source>
</evidence>
<dbReference type="GO" id="GO:0031411">
    <property type="term" value="C:gas vesicle"/>
    <property type="evidence" value="ECO:0007669"/>
    <property type="project" value="UniProtKB-SubCell"/>
</dbReference>
<dbReference type="GO" id="GO:0031412">
    <property type="term" value="P:gas vesicle organization"/>
    <property type="evidence" value="ECO:0007669"/>
    <property type="project" value="InterPro"/>
</dbReference>